<dbReference type="EMBL" id="JAVDSW010000001">
    <property type="protein sequence ID" value="MDR6701609.1"/>
    <property type="molecule type" value="Genomic_DNA"/>
</dbReference>
<comment type="caution">
    <text evidence="1">The sequence shown here is derived from an EMBL/GenBank/DDBJ whole genome shotgun (WGS) entry which is preliminary data.</text>
</comment>
<evidence type="ECO:0000313" key="2">
    <source>
        <dbReference type="Proteomes" id="UP001265315"/>
    </source>
</evidence>
<gene>
    <name evidence="1" type="ORF">J2W61_001437</name>
</gene>
<dbReference type="SUPFAM" id="SSF55729">
    <property type="entry name" value="Acyl-CoA N-acyltransferases (Nat)"/>
    <property type="match status" value="1"/>
</dbReference>
<reference evidence="1" key="1">
    <citation type="submission" date="2023-07" db="EMBL/GenBank/DDBJ databases">
        <title>Sorghum-associated microbial communities from plants grown in Nebraska, USA.</title>
        <authorList>
            <person name="Schachtman D."/>
        </authorList>
    </citation>
    <scope>NUCLEOTIDE SEQUENCE</scope>
    <source>
        <strain evidence="1">1457</strain>
    </source>
</reference>
<dbReference type="RefSeq" id="WP_309954351.1">
    <property type="nucleotide sequence ID" value="NZ_JAVDSW010000001.1"/>
</dbReference>
<accession>A0AAW8LQZ4</accession>
<organism evidence="1 2">
    <name type="scientific">Agrobacterium tumefaciens</name>
    <dbReference type="NCBI Taxonomy" id="358"/>
    <lineage>
        <taxon>Bacteria</taxon>
        <taxon>Pseudomonadati</taxon>
        <taxon>Pseudomonadota</taxon>
        <taxon>Alphaproteobacteria</taxon>
        <taxon>Hyphomicrobiales</taxon>
        <taxon>Rhizobiaceae</taxon>
        <taxon>Rhizobium/Agrobacterium group</taxon>
        <taxon>Agrobacterium</taxon>
        <taxon>Agrobacterium tumefaciens complex</taxon>
    </lineage>
</organism>
<sequence length="127" mass="14169">MADFVAKGLGLDIHDMAPFTAIGFEIGGQLVAGVVYNNFRTHDIQLTAFSTDNRWLSKNSLRTIFSYPYIQLGCVRTTAVTGRANKRTRKLLRGLGYKLEGVHPKAVDGKQTAISYGMVREDCRWIT</sequence>
<name>A0AAW8LQZ4_AGRTU</name>
<evidence type="ECO:0000313" key="1">
    <source>
        <dbReference type="EMBL" id="MDR6701609.1"/>
    </source>
</evidence>
<dbReference type="InterPro" id="IPR016181">
    <property type="entry name" value="Acyl_CoA_acyltransferase"/>
</dbReference>
<proteinExistence type="predicted"/>
<dbReference type="Proteomes" id="UP001265315">
    <property type="component" value="Unassembled WGS sequence"/>
</dbReference>
<dbReference type="AlphaFoldDB" id="A0AAW8LQZ4"/>
<protein>
    <submittedName>
        <fullName evidence="1">RimJ/RimL family protein N-acetyltransferase</fullName>
    </submittedName>
</protein>